<dbReference type="InterPro" id="IPR011990">
    <property type="entry name" value="TPR-like_helical_dom_sf"/>
</dbReference>
<dbReference type="SUPFAM" id="SSF48452">
    <property type="entry name" value="TPR-like"/>
    <property type="match status" value="1"/>
</dbReference>
<feature type="compositionally biased region" description="Basic and acidic residues" evidence="1">
    <location>
        <begin position="490"/>
        <end position="501"/>
    </location>
</feature>
<evidence type="ECO:0000313" key="2">
    <source>
        <dbReference type="EMBL" id="KAK8844929.1"/>
    </source>
</evidence>
<accession>A0ABR2HD09</accession>
<feature type="region of interest" description="Disordered" evidence="1">
    <location>
        <begin position="301"/>
        <end position="519"/>
    </location>
</feature>
<feature type="compositionally biased region" description="Acidic residues" evidence="1">
    <location>
        <begin position="506"/>
        <end position="519"/>
    </location>
</feature>
<feature type="compositionally biased region" description="Polar residues" evidence="1">
    <location>
        <begin position="462"/>
        <end position="472"/>
    </location>
</feature>
<sequence>MSHLPSSQMQRQRNARKPVVTSPRQAHPPKRLKQRELDSSCHRLSRVPQKFANNKAIQNEKSESFAVNYFKKNPDARDSTPPDQKLQEIEDKLKSEDIDTSERFTLLVRQKALRYILYGENSAEALRSHAAIGIFYNQNHRSASAIRHLTKAHQLEDQNDIEPEESLEIAVETAEAYINIQSEKTGSKNFNNAEKVLMPWQDEEVENPMLKYRRDLSLARILFNKGQVDDCIKKYEEAWQSLDQANGGEEKVETAVLFYELARVYDFVEKKKKAGEYFTKSYNIYKKLDMEDEANEIEPYLPTGDEVDQEDEDQNDEEDTEERQVESRSSSQNPQNTSTSAKSDNEDDKNSQHSEHSGHSEHSDKDAESEHHSEHSDDEKKNSEEEDKERSSSNHSSRNSNRDDSEKDKSQSEDAGRAEQLLGGFGNALLGNKESNEDEKSEKDDDDEDDDEGNSSEKDKMNSTSGFDNSESNNDKSETDKSNTGGFDDSEQKTSSEKPKLSDTGGFDESENNTGDDDE</sequence>
<feature type="compositionally biased region" description="Low complexity" evidence="1">
    <location>
        <begin position="327"/>
        <end position="340"/>
    </location>
</feature>
<feature type="compositionally biased region" description="Acidic residues" evidence="1">
    <location>
        <begin position="444"/>
        <end position="454"/>
    </location>
</feature>
<protein>
    <recommendedName>
        <fullName evidence="4">TPR Domain containing protein</fullName>
    </recommendedName>
</protein>
<dbReference type="EMBL" id="JAPFFF010000031">
    <property type="protein sequence ID" value="KAK8844929.1"/>
    <property type="molecule type" value="Genomic_DNA"/>
</dbReference>
<dbReference type="Proteomes" id="UP001470230">
    <property type="component" value="Unassembled WGS sequence"/>
</dbReference>
<gene>
    <name evidence="2" type="ORF">M9Y10_021102</name>
</gene>
<feature type="compositionally biased region" description="Basic and acidic residues" evidence="1">
    <location>
        <begin position="400"/>
        <end position="417"/>
    </location>
</feature>
<dbReference type="Gene3D" id="1.25.40.10">
    <property type="entry name" value="Tetratricopeptide repeat domain"/>
    <property type="match status" value="1"/>
</dbReference>
<feature type="region of interest" description="Disordered" evidence="1">
    <location>
        <begin position="1"/>
        <end position="39"/>
    </location>
</feature>
<evidence type="ECO:0008006" key="4">
    <source>
        <dbReference type="Google" id="ProtNLM"/>
    </source>
</evidence>
<reference evidence="2 3" key="1">
    <citation type="submission" date="2024-04" db="EMBL/GenBank/DDBJ databases">
        <title>Tritrichomonas musculus Genome.</title>
        <authorList>
            <person name="Alves-Ferreira E."/>
            <person name="Grigg M."/>
            <person name="Lorenzi H."/>
            <person name="Galac M."/>
        </authorList>
    </citation>
    <scope>NUCLEOTIDE SEQUENCE [LARGE SCALE GENOMIC DNA]</scope>
    <source>
        <strain evidence="2 3">EAF2021</strain>
    </source>
</reference>
<evidence type="ECO:0000256" key="1">
    <source>
        <dbReference type="SAM" id="MobiDB-lite"/>
    </source>
</evidence>
<dbReference type="Pfam" id="PF13424">
    <property type="entry name" value="TPR_12"/>
    <property type="match status" value="1"/>
</dbReference>
<evidence type="ECO:0000313" key="3">
    <source>
        <dbReference type="Proteomes" id="UP001470230"/>
    </source>
</evidence>
<feature type="compositionally biased region" description="Basic and acidic residues" evidence="1">
    <location>
        <begin position="348"/>
        <end position="392"/>
    </location>
</feature>
<feature type="compositionally biased region" description="Basic and acidic residues" evidence="1">
    <location>
        <begin position="434"/>
        <end position="443"/>
    </location>
</feature>
<keyword evidence="3" id="KW-1185">Reference proteome</keyword>
<proteinExistence type="predicted"/>
<comment type="caution">
    <text evidence="2">The sequence shown here is derived from an EMBL/GenBank/DDBJ whole genome shotgun (WGS) entry which is preliminary data.</text>
</comment>
<name>A0ABR2HD09_9EUKA</name>
<feature type="compositionally biased region" description="Acidic residues" evidence="1">
    <location>
        <begin position="305"/>
        <end position="321"/>
    </location>
</feature>
<feature type="compositionally biased region" description="Polar residues" evidence="1">
    <location>
        <begin position="1"/>
        <end position="12"/>
    </location>
</feature>
<organism evidence="2 3">
    <name type="scientific">Tritrichomonas musculus</name>
    <dbReference type="NCBI Taxonomy" id="1915356"/>
    <lineage>
        <taxon>Eukaryota</taxon>
        <taxon>Metamonada</taxon>
        <taxon>Parabasalia</taxon>
        <taxon>Tritrichomonadida</taxon>
        <taxon>Tritrichomonadidae</taxon>
        <taxon>Tritrichomonas</taxon>
    </lineage>
</organism>